<dbReference type="OrthoDB" id="1739925at2"/>
<organism evidence="2 3">
    <name type="scientific">Hydrogenispora ethanolica</name>
    <dbReference type="NCBI Taxonomy" id="1082276"/>
    <lineage>
        <taxon>Bacteria</taxon>
        <taxon>Bacillati</taxon>
        <taxon>Bacillota</taxon>
        <taxon>Hydrogenispora</taxon>
    </lineage>
</organism>
<dbReference type="RefSeq" id="WP_132012182.1">
    <property type="nucleotide sequence ID" value="NZ_SLUN01000001.1"/>
</dbReference>
<keyword evidence="3" id="KW-1185">Reference proteome</keyword>
<proteinExistence type="predicted"/>
<keyword evidence="1" id="KW-0472">Membrane</keyword>
<dbReference type="AlphaFoldDB" id="A0A4R1SCM7"/>
<accession>A0A4R1SCM7</accession>
<protein>
    <recommendedName>
        <fullName evidence="4">DUF5362 domain-containing protein</fullName>
    </recommendedName>
</protein>
<evidence type="ECO:0000313" key="3">
    <source>
        <dbReference type="Proteomes" id="UP000295008"/>
    </source>
</evidence>
<dbReference type="InterPro" id="IPR035287">
    <property type="entry name" value="DUF5362"/>
</dbReference>
<evidence type="ECO:0000256" key="1">
    <source>
        <dbReference type="SAM" id="Phobius"/>
    </source>
</evidence>
<keyword evidence="1" id="KW-0812">Transmembrane</keyword>
<keyword evidence="1" id="KW-1133">Transmembrane helix</keyword>
<sequence>MDSHLETTATPEPAQAAPVPPAPGAYAPSLIPPLNGWATFLGVLTIIGGAMWCVGIITAAIGVPLIIAGVKLLKAVSLSKEAAGRNQQQLLGEVFANLNSYFKTNGIIIVISIGLSLILLALGIAFGLSALLQGKLNHIF</sequence>
<gene>
    <name evidence="2" type="ORF">EDC14_100160</name>
</gene>
<dbReference type="EMBL" id="SLUN01000001">
    <property type="protein sequence ID" value="TCL76780.1"/>
    <property type="molecule type" value="Genomic_DNA"/>
</dbReference>
<reference evidence="2 3" key="1">
    <citation type="submission" date="2019-03" db="EMBL/GenBank/DDBJ databases">
        <title>Genomic Encyclopedia of Type Strains, Phase IV (KMG-IV): sequencing the most valuable type-strain genomes for metagenomic binning, comparative biology and taxonomic classification.</title>
        <authorList>
            <person name="Goeker M."/>
        </authorList>
    </citation>
    <scope>NUCLEOTIDE SEQUENCE [LARGE SCALE GENOMIC DNA]</scope>
    <source>
        <strain evidence="2 3">LX-B</strain>
    </source>
</reference>
<comment type="caution">
    <text evidence="2">The sequence shown here is derived from an EMBL/GenBank/DDBJ whole genome shotgun (WGS) entry which is preliminary data.</text>
</comment>
<evidence type="ECO:0008006" key="4">
    <source>
        <dbReference type="Google" id="ProtNLM"/>
    </source>
</evidence>
<feature type="transmembrane region" description="Helical" evidence="1">
    <location>
        <begin position="37"/>
        <end position="70"/>
    </location>
</feature>
<name>A0A4R1SCM7_HYDET</name>
<evidence type="ECO:0000313" key="2">
    <source>
        <dbReference type="EMBL" id="TCL76780.1"/>
    </source>
</evidence>
<dbReference type="Pfam" id="PF17319">
    <property type="entry name" value="DUF5362"/>
    <property type="match status" value="1"/>
</dbReference>
<dbReference type="Proteomes" id="UP000295008">
    <property type="component" value="Unassembled WGS sequence"/>
</dbReference>
<feature type="transmembrane region" description="Helical" evidence="1">
    <location>
        <begin position="107"/>
        <end position="132"/>
    </location>
</feature>